<comment type="similarity">
    <text evidence="2 6">Belongs to the FPP/GGPP synthase family.</text>
</comment>
<keyword evidence="5" id="KW-0460">Magnesium</keyword>
<evidence type="ECO:0000256" key="6">
    <source>
        <dbReference type="RuleBase" id="RU004466"/>
    </source>
</evidence>
<dbReference type="InterPro" id="IPR000092">
    <property type="entry name" value="Polyprenyl_synt"/>
</dbReference>
<dbReference type="GO" id="GO:0008299">
    <property type="term" value="P:isoprenoid biosynthetic process"/>
    <property type="evidence" value="ECO:0007669"/>
    <property type="project" value="InterPro"/>
</dbReference>
<dbReference type="Gene3D" id="1.10.600.10">
    <property type="entry name" value="Farnesyl Diphosphate Synthase"/>
    <property type="match status" value="1"/>
</dbReference>
<dbReference type="SFLD" id="SFLDG01017">
    <property type="entry name" value="Polyprenyl_Transferase_Like"/>
    <property type="match status" value="1"/>
</dbReference>
<dbReference type="InterPro" id="IPR008949">
    <property type="entry name" value="Isoprenoid_synthase_dom_sf"/>
</dbReference>
<proteinExistence type="inferred from homology"/>
<evidence type="ECO:0000256" key="3">
    <source>
        <dbReference type="ARBA" id="ARBA00022679"/>
    </source>
</evidence>
<dbReference type="RefSeq" id="WP_078685897.1">
    <property type="nucleotide sequence ID" value="NZ_FUYA01000010.1"/>
</dbReference>
<dbReference type="AlphaFoldDB" id="A0A1T4WUE4"/>
<sequence length="323" mass="35602">MQKIIAEYLGHELPRINAFLKDETDKLDSSVRPPIQHVLAAGGKRLRPLLTLLAARALGAKNDAALPLACSLEFLHSATLLHDDILDEADLRRGRQSAHIIYGRSETILAGDVLLALANRLVAGYGEPRLTDILSEAIMRTATGEVKEIANVRNTELSNEDYLDIITGKTAYLFQAACECGAIIAGCPKEVEDAAHNYGLYLGIAFQLVDDALDYVSPSDVSGKPSGGDLREGKLTLPLIGYFAQLEPARREELEDKFRQNLLSEKETADILHEITALNLPQQTREAARSYVDQAREALKKFPDTPEREVLDSILDFVLSREK</sequence>
<protein>
    <submittedName>
        <fullName evidence="7">Octaprenyl-diphosphate synthase</fullName>
    </submittedName>
</protein>
<organism evidence="7 8">
    <name type="scientific">Desulfobaculum bizertense DSM 18034</name>
    <dbReference type="NCBI Taxonomy" id="1121442"/>
    <lineage>
        <taxon>Bacteria</taxon>
        <taxon>Pseudomonadati</taxon>
        <taxon>Thermodesulfobacteriota</taxon>
        <taxon>Desulfovibrionia</taxon>
        <taxon>Desulfovibrionales</taxon>
        <taxon>Desulfovibrionaceae</taxon>
        <taxon>Desulfobaculum</taxon>
    </lineage>
</organism>
<accession>A0A1T4WUE4</accession>
<keyword evidence="3 6" id="KW-0808">Transferase</keyword>
<dbReference type="SFLD" id="SFLDS00005">
    <property type="entry name" value="Isoprenoid_Synthase_Type_I"/>
    <property type="match status" value="1"/>
</dbReference>
<dbReference type="CDD" id="cd00685">
    <property type="entry name" value="Trans_IPPS_HT"/>
    <property type="match status" value="1"/>
</dbReference>
<dbReference type="EMBL" id="FUYA01000010">
    <property type="protein sequence ID" value="SKA80251.1"/>
    <property type="molecule type" value="Genomic_DNA"/>
</dbReference>
<evidence type="ECO:0000256" key="4">
    <source>
        <dbReference type="ARBA" id="ARBA00022723"/>
    </source>
</evidence>
<dbReference type="InterPro" id="IPR033749">
    <property type="entry name" value="Polyprenyl_synt_CS"/>
</dbReference>
<evidence type="ECO:0000313" key="8">
    <source>
        <dbReference type="Proteomes" id="UP000189733"/>
    </source>
</evidence>
<dbReference type="GO" id="GO:0046872">
    <property type="term" value="F:metal ion binding"/>
    <property type="evidence" value="ECO:0007669"/>
    <property type="project" value="UniProtKB-KW"/>
</dbReference>
<keyword evidence="4" id="KW-0479">Metal-binding</keyword>
<dbReference type="OrthoDB" id="9805316at2"/>
<dbReference type="PANTHER" id="PTHR12001:SF69">
    <property type="entry name" value="ALL TRANS-POLYPRENYL-DIPHOSPHATE SYNTHASE PDSS1"/>
    <property type="match status" value="1"/>
</dbReference>
<evidence type="ECO:0000256" key="2">
    <source>
        <dbReference type="ARBA" id="ARBA00006706"/>
    </source>
</evidence>
<name>A0A1T4WUE4_9BACT</name>
<evidence type="ECO:0000313" key="7">
    <source>
        <dbReference type="EMBL" id="SKA80251.1"/>
    </source>
</evidence>
<evidence type="ECO:0000256" key="1">
    <source>
        <dbReference type="ARBA" id="ARBA00001946"/>
    </source>
</evidence>
<dbReference type="SUPFAM" id="SSF48576">
    <property type="entry name" value="Terpenoid synthases"/>
    <property type="match status" value="1"/>
</dbReference>
<reference evidence="7 8" key="1">
    <citation type="submission" date="2017-02" db="EMBL/GenBank/DDBJ databases">
        <authorList>
            <person name="Peterson S.W."/>
        </authorList>
    </citation>
    <scope>NUCLEOTIDE SEQUENCE [LARGE SCALE GENOMIC DNA]</scope>
    <source>
        <strain evidence="7 8">DSM 18034</strain>
    </source>
</reference>
<dbReference type="STRING" id="1121442.SAMN02745702_02631"/>
<dbReference type="PANTHER" id="PTHR12001">
    <property type="entry name" value="GERANYLGERANYL PYROPHOSPHATE SYNTHASE"/>
    <property type="match status" value="1"/>
</dbReference>
<dbReference type="GO" id="GO:0004659">
    <property type="term" value="F:prenyltransferase activity"/>
    <property type="evidence" value="ECO:0007669"/>
    <property type="project" value="InterPro"/>
</dbReference>
<dbReference type="Proteomes" id="UP000189733">
    <property type="component" value="Unassembled WGS sequence"/>
</dbReference>
<evidence type="ECO:0000256" key="5">
    <source>
        <dbReference type="ARBA" id="ARBA00022842"/>
    </source>
</evidence>
<dbReference type="Pfam" id="PF00348">
    <property type="entry name" value="polyprenyl_synt"/>
    <property type="match status" value="1"/>
</dbReference>
<dbReference type="PROSITE" id="PS00723">
    <property type="entry name" value="POLYPRENYL_SYNTHASE_1"/>
    <property type="match status" value="1"/>
</dbReference>
<comment type="cofactor">
    <cofactor evidence="1">
        <name>Mg(2+)</name>
        <dbReference type="ChEBI" id="CHEBI:18420"/>
    </cofactor>
</comment>
<gene>
    <name evidence="7" type="ORF">SAMN02745702_02631</name>
</gene>
<keyword evidence="8" id="KW-1185">Reference proteome</keyword>